<dbReference type="EC" id="1.14.11.8" evidence="5"/>
<feature type="domain" description="Gamma-butyrobetaine hydroxylase-like N-terminal" evidence="17">
    <location>
        <begin position="96"/>
        <end position="176"/>
    </location>
</feature>
<dbReference type="CDD" id="cd00250">
    <property type="entry name" value="CAS_like"/>
    <property type="match status" value="1"/>
</dbReference>
<evidence type="ECO:0000313" key="18">
    <source>
        <dbReference type="EMBL" id="GES86462.1"/>
    </source>
</evidence>
<evidence type="ECO:0000256" key="2">
    <source>
        <dbReference type="ARBA" id="ARBA00001961"/>
    </source>
</evidence>
<feature type="domain" description="TauD/TfdA-like" evidence="16">
    <location>
        <begin position="207"/>
        <end position="447"/>
    </location>
</feature>
<evidence type="ECO:0000256" key="3">
    <source>
        <dbReference type="ARBA" id="ARBA00005022"/>
    </source>
</evidence>
<dbReference type="OrthoDB" id="408743at2759"/>
<dbReference type="InterPro" id="IPR038492">
    <property type="entry name" value="GBBH-like_N_sf"/>
</dbReference>
<dbReference type="PANTHER" id="PTHR10696">
    <property type="entry name" value="GAMMA-BUTYROBETAINE HYDROXYLASE-RELATED"/>
    <property type="match status" value="1"/>
</dbReference>
<dbReference type="InterPro" id="IPR042098">
    <property type="entry name" value="TauD-like_sf"/>
</dbReference>
<name>A0A8H3LI35_9GLOM</name>
<evidence type="ECO:0000256" key="11">
    <source>
        <dbReference type="ARBA" id="ARBA00030363"/>
    </source>
</evidence>
<evidence type="ECO:0000256" key="9">
    <source>
        <dbReference type="ARBA" id="ARBA00023002"/>
    </source>
</evidence>
<evidence type="ECO:0000256" key="14">
    <source>
        <dbReference type="ARBA" id="ARBA00046008"/>
    </source>
</evidence>
<dbReference type="PANTHER" id="PTHR10696:SF51">
    <property type="entry name" value="TRIMETHYLLYSINE DIOXYGENASE, MITOCHONDRIAL"/>
    <property type="match status" value="1"/>
</dbReference>
<evidence type="ECO:0000256" key="15">
    <source>
        <dbReference type="ARBA" id="ARBA00049334"/>
    </source>
</evidence>
<comment type="cofactor">
    <cofactor evidence="1">
        <name>Fe(2+)</name>
        <dbReference type="ChEBI" id="CHEBI:29033"/>
    </cofactor>
</comment>
<dbReference type="GO" id="GO:0005739">
    <property type="term" value="C:mitochondrion"/>
    <property type="evidence" value="ECO:0007669"/>
    <property type="project" value="TreeGrafter"/>
</dbReference>
<dbReference type="AlphaFoldDB" id="A0A8H3LI35"/>
<dbReference type="UniPathway" id="UPA00118"/>
<evidence type="ECO:0000256" key="1">
    <source>
        <dbReference type="ARBA" id="ARBA00001954"/>
    </source>
</evidence>
<dbReference type="Gene3D" id="3.30.2020.30">
    <property type="match status" value="1"/>
</dbReference>
<dbReference type="InterPro" id="IPR012776">
    <property type="entry name" value="Trimethyllysine_dOase"/>
</dbReference>
<keyword evidence="9" id="KW-0560">Oxidoreductase</keyword>
<organism evidence="18 19">
    <name type="scientific">Rhizophagus clarus</name>
    <dbReference type="NCBI Taxonomy" id="94130"/>
    <lineage>
        <taxon>Eukaryota</taxon>
        <taxon>Fungi</taxon>
        <taxon>Fungi incertae sedis</taxon>
        <taxon>Mucoromycota</taxon>
        <taxon>Glomeromycotina</taxon>
        <taxon>Glomeromycetes</taxon>
        <taxon>Glomerales</taxon>
        <taxon>Glomeraceae</taxon>
        <taxon>Rhizophagus</taxon>
    </lineage>
</organism>
<proteinExistence type="inferred from homology"/>
<evidence type="ECO:0000256" key="5">
    <source>
        <dbReference type="ARBA" id="ARBA00012267"/>
    </source>
</evidence>
<dbReference type="InterPro" id="IPR010376">
    <property type="entry name" value="GBBH-like_N"/>
</dbReference>
<comment type="cofactor">
    <cofactor evidence="2">
        <name>L-ascorbate</name>
        <dbReference type="ChEBI" id="CHEBI:38290"/>
    </cofactor>
</comment>
<keyword evidence="7" id="KW-0124">Carnitine biosynthesis</keyword>
<dbReference type="FunFam" id="3.30.2020.30:FF:000002">
    <property type="entry name" value="Putative gamma-butyrobetaine dioxygenase"/>
    <property type="match status" value="1"/>
</dbReference>
<dbReference type="GO" id="GO:0045329">
    <property type="term" value="P:carnitine biosynthetic process"/>
    <property type="evidence" value="ECO:0007669"/>
    <property type="project" value="UniProtKB-UniPathway"/>
</dbReference>
<dbReference type="EMBL" id="BLAL01000160">
    <property type="protein sequence ID" value="GES86462.1"/>
    <property type="molecule type" value="Genomic_DNA"/>
</dbReference>
<evidence type="ECO:0000259" key="16">
    <source>
        <dbReference type="Pfam" id="PF02668"/>
    </source>
</evidence>
<evidence type="ECO:0000256" key="6">
    <source>
        <dbReference type="ARBA" id="ARBA00022723"/>
    </source>
</evidence>
<dbReference type="InterPro" id="IPR050411">
    <property type="entry name" value="AlphaKG_dependent_hydroxylases"/>
</dbReference>
<evidence type="ECO:0000313" key="19">
    <source>
        <dbReference type="Proteomes" id="UP000615446"/>
    </source>
</evidence>
<comment type="caution">
    <text evidence="18">The sequence shown here is derived from an EMBL/GenBank/DDBJ whole genome shotgun (WGS) entry which is preliminary data.</text>
</comment>
<reference evidence="18" key="1">
    <citation type="submission" date="2019-10" db="EMBL/GenBank/DDBJ databases">
        <title>Conservation and host-specific expression of non-tandemly repeated heterogenous ribosome RNA gene in arbuscular mycorrhizal fungi.</title>
        <authorList>
            <person name="Maeda T."/>
            <person name="Kobayashi Y."/>
            <person name="Nakagawa T."/>
            <person name="Ezawa T."/>
            <person name="Yamaguchi K."/>
            <person name="Bino T."/>
            <person name="Nishimoto Y."/>
            <person name="Shigenobu S."/>
            <person name="Kawaguchi M."/>
        </authorList>
    </citation>
    <scope>NUCLEOTIDE SEQUENCE</scope>
    <source>
        <strain evidence="18">HR1</strain>
    </source>
</reference>
<evidence type="ECO:0000256" key="10">
    <source>
        <dbReference type="ARBA" id="ARBA00023004"/>
    </source>
</evidence>
<evidence type="ECO:0000256" key="7">
    <source>
        <dbReference type="ARBA" id="ARBA00022873"/>
    </source>
</evidence>
<dbReference type="NCBIfam" id="TIGR02410">
    <property type="entry name" value="carnitine_TMLD"/>
    <property type="match status" value="1"/>
</dbReference>
<evidence type="ECO:0000256" key="8">
    <source>
        <dbReference type="ARBA" id="ARBA00022964"/>
    </source>
</evidence>
<keyword evidence="6" id="KW-0479">Metal-binding</keyword>
<comment type="catalytic activity">
    <reaction evidence="15">
        <text>N(6),N(6),N(6)-trimethyl-L-lysine + 2-oxoglutarate + O2 = (3S)-3-hydroxy-N(6),N(6),N(6)-trimethyl-L-lysine + succinate + CO2</text>
        <dbReference type="Rhea" id="RHEA:14181"/>
        <dbReference type="ChEBI" id="CHEBI:15379"/>
        <dbReference type="ChEBI" id="CHEBI:16526"/>
        <dbReference type="ChEBI" id="CHEBI:16810"/>
        <dbReference type="ChEBI" id="CHEBI:30031"/>
        <dbReference type="ChEBI" id="CHEBI:58100"/>
        <dbReference type="ChEBI" id="CHEBI:141499"/>
        <dbReference type="EC" id="1.14.11.8"/>
    </reaction>
</comment>
<accession>A0A8H3LI35</accession>
<dbReference type="Pfam" id="PF06155">
    <property type="entry name" value="GBBH-like_N"/>
    <property type="match status" value="1"/>
</dbReference>
<keyword evidence="8 18" id="KW-0223">Dioxygenase</keyword>
<dbReference type="GO" id="GO:0050353">
    <property type="term" value="F:trimethyllysine dioxygenase activity"/>
    <property type="evidence" value="ECO:0007669"/>
    <property type="project" value="UniProtKB-EC"/>
</dbReference>
<dbReference type="SUPFAM" id="SSF51197">
    <property type="entry name" value="Clavaminate synthase-like"/>
    <property type="match status" value="1"/>
</dbReference>
<keyword evidence="10" id="KW-0408">Iron</keyword>
<evidence type="ECO:0000256" key="12">
    <source>
        <dbReference type="ARBA" id="ARBA00031778"/>
    </source>
</evidence>
<comment type="function">
    <text evidence="14">Converts trimethyllysine (TML) into hydroxytrimethyllysine (HTML).</text>
</comment>
<dbReference type="InterPro" id="IPR003819">
    <property type="entry name" value="TauD/TfdA-like"/>
</dbReference>
<sequence length="471" mass="55169">MIIRIKNMFRSIPRVYANIKISITANNLLSRNLILRGNFFRSISYSSRNNNGRYSRIRTNIIEKRELMFNNICKRNLTESPDLEVEVQSKPISVSVTPTKVIINWPDDQTSKFHNVWLRDHCKCDKCFHKVTKQRLVDTFKIPEDLESTSVFPEPNGIKIEWSDGHTSYFRWTWLRRHSYDPQFVDTEPFLHKKTLWNARIKDHPPTVKYEDVMGSKEGLSNWLLNIDQYGFCFVDGVPPKVRETEELAKRISFIRETHYGGFWDFTPNLEHGDTAYTSLALKAHTDNTYFTDPSGLQMFHLIEFNGTGGSSLLVDGFWAARRLKMTFPEAHRTLSTIRIPAHSAGDHGILIEPTPNAYPILNYDPLTNELYQIRYNNDDRSTLNHLTSNEVEAFYDALRKWNNILIDKENEYWVNLEPGRVLIFNNWRILHGRAEFTGHRRLIGAYLNWDDYRSKLKTSHLSSKEIDEMI</sequence>
<evidence type="ECO:0000259" key="17">
    <source>
        <dbReference type="Pfam" id="PF06155"/>
    </source>
</evidence>
<comment type="similarity">
    <text evidence="4">Belongs to the gamma-BBH/TMLD family.</text>
</comment>
<dbReference type="Gene3D" id="3.60.130.10">
    <property type="entry name" value="Clavaminate synthase-like"/>
    <property type="match status" value="1"/>
</dbReference>
<evidence type="ECO:0000256" key="4">
    <source>
        <dbReference type="ARBA" id="ARBA00008654"/>
    </source>
</evidence>
<gene>
    <name evidence="18" type="ORF">RCL2_001351700</name>
</gene>
<dbReference type="Proteomes" id="UP000615446">
    <property type="component" value="Unassembled WGS sequence"/>
</dbReference>
<dbReference type="Pfam" id="PF02668">
    <property type="entry name" value="TauD"/>
    <property type="match status" value="1"/>
</dbReference>
<dbReference type="FunFam" id="3.60.130.10:FF:000001">
    <property type="entry name" value="Trimethyllysine dioxygenase, mitochondrial"/>
    <property type="match status" value="1"/>
</dbReference>
<dbReference type="GO" id="GO:0005506">
    <property type="term" value="F:iron ion binding"/>
    <property type="evidence" value="ECO:0007669"/>
    <property type="project" value="InterPro"/>
</dbReference>
<protein>
    <recommendedName>
        <fullName evidence="5">trimethyllysine dioxygenase</fullName>
        <ecNumber evidence="5">1.14.11.8</ecNumber>
    </recommendedName>
    <alternativeName>
        <fullName evidence="12">Epsilon-trimethyllysine 2-oxoglutarate dioxygenase</fullName>
    </alternativeName>
    <alternativeName>
        <fullName evidence="11">TML hydroxylase</fullName>
    </alternativeName>
    <alternativeName>
        <fullName evidence="13">TML-alpha-ketoglutarate dioxygenase</fullName>
    </alternativeName>
</protein>
<evidence type="ECO:0000256" key="13">
    <source>
        <dbReference type="ARBA" id="ARBA00032283"/>
    </source>
</evidence>
<comment type="pathway">
    <text evidence="3">Amine and polyamine biosynthesis; carnitine biosynthesis.</text>
</comment>